<dbReference type="AlphaFoldDB" id="A0A1H4FFE6"/>
<keyword evidence="5" id="KW-1185">Reference proteome</keyword>
<keyword evidence="2 4" id="KW-0808">Transferase</keyword>
<name>A0A1H4FFE6_9BACI</name>
<dbReference type="EMBL" id="FNQR01000011">
    <property type="protein sequence ID" value="SEA96006.1"/>
    <property type="molecule type" value="Genomic_DNA"/>
</dbReference>
<evidence type="ECO:0000256" key="1">
    <source>
        <dbReference type="ARBA" id="ARBA00022603"/>
    </source>
</evidence>
<dbReference type="CDD" id="cd02440">
    <property type="entry name" value="AdoMet_MTases"/>
    <property type="match status" value="1"/>
</dbReference>
<proteinExistence type="predicted"/>
<dbReference type="GO" id="GO:0008168">
    <property type="term" value="F:methyltransferase activity"/>
    <property type="evidence" value="ECO:0007669"/>
    <property type="project" value="UniProtKB-KW"/>
</dbReference>
<evidence type="ECO:0000313" key="4">
    <source>
        <dbReference type="EMBL" id="SEA96006.1"/>
    </source>
</evidence>
<protein>
    <submittedName>
        <fullName evidence="4">Methyltransferase domain-containing protein</fullName>
    </submittedName>
</protein>
<keyword evidence="1 4" id="KW-0489">Methyltransferase</keyword>
<dbReference type="InterPro" id="IPR029063">
    <property type="entry name" value="SAM-dependent_MTases_sf"/>
</dbReference>
<dbReference type="Gene3D" id="2.20.25.110">
    <property type="entry name" value="S-adenosyl-L-methionine-dependent methyltransferases"/>
    <property type="match status" value="1"/>
</dbReference>
<dbReference type="SUPFAM" id="SSF53335">
    <property type="entry name" value="S-adenosyl-L-methionine-dependent methyltransferases"/>
    <property type="match status" value="1"/>
</dbReference>
<reference evidence="4 5" key="1">
    <citation type="submission" date="2016-10" db="EMBL/GenBank/DDBJ databases">
        <authorList>
            <person name="de Groot N.N."/>
        </authorList>
    </citation>
    <scope>NUCLEOTIDE SEQUENCE [LARGE SCALE GENOMIC DNA]</scope>
    <source>
        <strain evidence="4 5">CCM7597</strain>
    </source>
</reference>
<dbReference type="STRING" id="571932.SAMN05421743_11182"/>
<evidence type="ECO:0000313" key="5">
    <source>
        <dbReference type="Proteomes" id="UP000198584"/>
    </source>
</evidence>
<dbReference type="Pfam" id="PF13649">
    <property type="entry name" value="Methyltransf_25"/>
    <property type="match status" value="1"/>
</dbReference>
<dbReference type="Gene3D" id="3.40.50.150">
    <property type="entry name" value="Vaccinia Virus protein VP39"/>
    <property type="match status" value="1"/>
</dbReference>
<evidence type="ECO:0000259" key="3">
    <source>
        <dbReference type="Pfam" id="PF13649"/>
    </source>
</evidence>
<dbReference type="GO" id="GO:0032259">
    <property type="term" value="P:methylation"/>
    <property type="evidence" value="ECO:0007669"/>
    <property type="project" value="UniProtKB-KW"/>
</dbReference>
<dbReference type="PANTHER" id="PTHR43861">
    <property type="entry name" value="TRANS-ACONITATE 2-METHYLTRANSFERASE-RELATED"/>
    <property type="match status" value="1"/>
</dbReference>
<accession>A0A1H4FFE6</accession>
<gene>
    <name evidence="4" type="ORF">SAMN05421743_11182</name>
</gene>
<evidence type="ECO:0000256" key="2">
    <source>
        <dbReference type="ARBA" id="ARBA00022679"/>
    </source>
</evidence>
<organism evidence="4 5">
    <name type="scientific">Thalassobacillus cyri</name>
    <dbReference type="NCBI Taxonomy" id="571932"/>
    <lineage>
        <taxon>Bacteria</taxon>
        <taxon>Bacillati</taxon>
        <taxon>Bacillota</taxon>
        <taxon>Bacilli</taxon>
        <taxon>Bacillales</taxon>
        <taxon>Bacillaceae</taxon>
        <taxon>Thalassobacillus</taxon>
    </lineage>
</organism>
<dbReference type="InterPro" id="IPR041698">
    <property type="entry name" value="Methyltransf_25"/>
</dbReference>
<sequence>MPVSYGEMAFVYDLLMQDVPYEEWVSFTDDHSSGKNILDMGCGTGEITIRLAEKGYQMTGVDLSEDMLAIANDKTPSHVSIHWLQQDIRNLAGLKNFDTVISYFDVLNYITSLDDLKAVFKQTFDVLKPGGAFIFDVHSLVHLQDNMAGETFAEVYDETTYIWFCEPGEQAETFVHDLTFFVQEPDGSYNRFDEYHTQRGYRMELLKKELYSAGFVITAVYADLKREPVHNDAEGDRLFFICKRK</sequence>
<dbReference type="PANTHER" id="PTHR43861:SF1">
    <property type="entry name" value="TRANS-ACONITATE 2-METHYLTRANSFERASE"/>
    <property type="match status" value="1"/>
</dbReference>
<feature type="domain" description="Methyltransferase" evidence="3">
    <location>
        <begin position="37"/>
        <end position="131"/>
    </location>
</feature>
<dbReference type="Proteomes" id="UP000198584">
    <property type="component" value="Unassembled WGS sequence"/>
</dbReference>